<name>A0ACB7PQT2_9PEZI</name>
<reference evidence="1 2" key="1">
    <citation type="journal article" date="2021" name="Nat. Commun.">
        <title>Genetic determinants of endophytism in the Arabidopsis root mycobiome.</title>
        <authorList>
            <person name="Mesny F."/>
            <person name="Miyauchi S."/>
            <person name="Thiergart T."/>
            <person name="Pickel B."/>
            <person name="Atanasova L."/>
            <person name="Karlsson M."/>
            <person name="Huettel B."/>
            <person name="Barry K.W."/>
            <person name="Haridas S."/>
            <person name="Chen C."/>
            <person name="Bauer D."/>
            <person name="Andreopoulos W."/>
            <person name="Pangilinan J."/>
            <person name="LaButti K."/>
            <person name="Riley R."/>
            <person name="Lipzen A."/>
            <person name="Clum A."/>
            <person name="Drula E."/>
            <person name="Henrissat B."/>
            <person name="Kohler A."/>
            <person name="Grigoriev I.V."/>
            <person name="Martin F.M."/>
            <person name="Hacquard S."/>
        </authorList>
    </citation>
    <scope>NUCLEOTIDE SEQUENCE [LARGE SCALE GENOMIC DNA]</scope>
    <source>
        <strain evidence="1 2">MPI-SDFR-AT-0079</strain>
    </source>
</reference>
<gene>
    <name evidence="1" type="ORF">F5144DRAFT_634895</name>
</gene>
<organism evidence="1 2">
    <name type="scientific">Chaetomium tenue</name>
    <dbReference type="NCBI Taxonomy" id="1854479"/>
    <lineage>
        <taxon>Eukaryota</taxon>
        <taxon>Fungi</taxon>
        <taxon>Dikarya</taxon>
        <taxon>Ascomycota</taxon>
        <taxon>Pezizomycotina</taxon>
        <taxon>Sordariomycetes</taxon>
        <taxon>Sordariomycetidae</taxon>
        <taxon>Sordariales</taxon>
        <taxon>Chaetomiaceae</taxon>
        <taxon>Chaetomium</taxon>
    </lineage>
</organism>
<evidence type="ECO:0000313" key="1">
    <source>
        <dbReference type="EMBL" id="KAH6649434.1"/>
    </source>
</evidence>
<accession>A0ACB7PQT2</accession>
<keyword evidence="2" id="KW-1185">Reference proteome</keyword>
<protein>
    <submittedName>
        <fullName evidence="1">Uncharacterized protein</fullName>
    </submittedName>
</protein>
<sequence length="306" mass="33767">MTTIFDAPGTNSPNPFSPLIQQAFHAGTPEAATFDELAAQIVKQVTASPDPANAFWSLWDAFFVAITTSPPLPPTAQGEPFASPLSLLDALRAHPPTTPPNVAAGSDAELKLRTTYLDKTSNTIPWSNLPGFAAQWRDMHDILEAWRDWDGIRRGSGNATDTATRTEVSHERYDPAQCFLRFISFSVALLQQEHEQHRRRDGGGGAPLFSIWVFFSCKNVLERADSAAPPQPPERKGHCLSPEQVWALDVRVMATWVRGGAGVLWEADWEGELRRVYAAALDEKTERWSRGGGLTRERGGCTTPCW</sequence>
<evidence type="ECO:0000313" key="2">
    <source>
        <dbReference type="Proteomes" id="UP000724584"/>
    </source>
</evidence>
<proteinExistence type="predicted"/>
<dbReference type="Proteomes" id="UP000724584">
    <property type="component" value="Unassembled WGS sequence"/>
</dbReference>
<comment type="caution">
    <text evidence="1">The sequence shown here is derived from an EMBL/GenBank/DDBJ whole genome shotgun (WGS) entry which is preliminary data.</text>
</comment>
<dbReference type="EMBL" id="JAGIZQ010000001">
    <property type="protein sequence ID" value="KAH6649434.1"/>
    <property type="molecule type" value="Genomic_DNA"/>
</dbReference>